<evidence type="ECO:0000313" key="2">
    <source>
        <dbReference type="Proteomes" id="UP001177260"/>
    </source>
</evidence>
<dbReference type="Proteomes" id="UP001177260">
    <property type="component" value="Unassembled WGS sequence"/>
</dbReference>
<proteinExistence type="predicted"/>
<name>A0ACC3B433_9EURO</name>
<evidence type="ECO:0000313" key="1">
    <source>
        <dbReference type="EMBL" id="KAK1144968.1"/>
    </source>
</evidence>
<accession>A0ACC3B433</accession>
<keyword evidence="2" id="KW-1185">Reference proteome</keyword>
<reference evidence="1 2" key="1">
    <citation type="journal article" date="2023" name="ACS Omega">
        <title>Identification of the Neoaspergillic Acid Biosynthesis Gene Cluster by Establishing an In Vitro CRISPR-Ribonucleoprotein Genetic System in Aspergillus melleus.</title>
        <authorList>
            <person name="Yuan B."/>
            <person name="Grau M.F."/>
            <person name="Murata R.M."/>
            <person name="Torok T."/>
            <person name="Venkateswaran K."/>
            <person name="Stajich J.E."/>
            <person name="Wang C.C.C."/>
        </authorList>
    </citation>
    <scope>NUCLEOTIDE SEQUENCE [LARGE SCALE GENOMIC DNA]</scope>
    <source>
        <strain evidence="1 2">IMV 1140</strain>
    </source>
</reference>
<dbReference type="EMBL" id="JAOPJF010000027">
    <property type="protein sequence ID" value="KAK1144968.1"/>
    <property type="molecule type" value="Genomic_DNA"/>
</dbReference>
<gene>
    <name evidence="1" type="ORF">N8T08_004683</name>
</gene>
<sequence>MKDYIPSSQVLIPATAPESIGNAAGCSIWIVEEHNANRLAPLGCIGELVVEGPILARGWIFHTWLVITRECPPDVFTKTGDIVRYGPDGSIHFVRRKDGQLELRHRLETSESEHHIKSYLGDKFYVAVMKHRAPDLVENETSSGDFLAALICDLDGERNPGIPQPCAILDDKRAISPAVAEHWTPEEIPKHQYGT</sequence>
<protein>
    <submittedName>
        <fullName evidence="1">Uncharacterized protein</fullName>
    </submittedName>
</protein>
<organism evidence="1 2">
    <name type="scientific">Aspergillus melleus</name>
    <dbReference type="NCBI Taxonomy" id="138277"/>
    <lineage>
        <taxon>Eukaryota</taxon>
        <taxon>Fungi</taxon>
        <taxon>Dikarya</taxon>
        <taxon>Ascomycota</taxon>
        <taxon>Pezizomycotina</taxon>
        <taxon>Eurotiomycetes</taxon>
        <taxon>Eurotiomycetidae</taxon>
        <taxon>Eurotiales</taxon>
        <taxon>Aspergillaceae</taxon>
        <taxon>Aspergillus</taxon>
        <taxon>Aspergillus subgen. Circumdati</taxon>
    </lineage>
</organism>
<comment type="caution">
    <text evidence="1">The sequence shown here is derived from an EMBL/GenBank/DDBJ whole genome shotgun (WGS) entry which is preliminary data.</text>
</comment>